<protein>
    <submittedName>
        <fullName evidence="2">Uncharacterized protein</fullName>
    </submittedName>
</protein>
<accession>A0A846ZJV9</accession>
<dbReference type="RefSeq" id="WP_168608859.1">
    <property type="nucleotide sequence ID" value="NZ_JAAZQD010000002.1"/>
</dbReference>
<organism evidence="2 3">
    <name type="scientific">Oleiagrimonas citrea</name>
    <dbReference type="NCBI Taxonomy" id="1665687"/>
    <lineage>
        <taxon>Bacteria</taxon>
        <taxon>Pseudomonadati</taxon>
        <taxon>Pseudomonadota</taxon>
        <taxon>Gammaproteobacteria</taxon>
        <taxon>Lysobacterales</taxon>
        <taxon>Rhodanobacteraceae</taxon>
        <taxon>Oleiagrimonas</taxon>
    </lineage>
</organism>
<feature type="chain" id="PRO_5032941651" evidence="1">
    <location>
        <begin position="34"/>
        <end position="214"/>
    </location>
</feature>
<evidence type="ECO:0000313" key="3">
    <source>
        <dbReference type="Proteomes" id="UP000541636"/>
    </source>
</evidence>
<feature type="signal peptide" evidence="1">
    <location>
        <begin position="1"/>
        <end position="33"/>
    </location>
</feature>
<proteinExistence type="predicted"/>
<evidence type="ECO:0000313" key="2">
    <source>
        <dbReference type="EMBL" id="NKZ38595.1"/>
    </source>
</evidence>
<dbReference type="Proteomes" id="UP000541636">
    <property type="component" value="Unassembled WGS sequence"/>
</dbReference>
<comment type="caution">
    <text evidence="2">The sequence shown here is derived from an EMBL/GenBank/DDBJ whole genome shotgun (WGS) entry which is preliminary data.</text>
</comment>
<reference evidence="2 3" key="1">
    <citation type="journal article" date="2017" name="Int. J. Syst. Evol. Microbiol.">
        <title>Oleiagrimonas citrea sp. nov., a marine bacterium isolated from tidal flat sediment and emended description of the genus Oleiagrimonas Fang et al. 2015 and Oleiagrimonas soli.</title>
        <authorList>
            <person name="Yang S.H."/>
            <person name="Seo H.S."/>
            <person name="Seong C.N."/>
            <person name="Kwon K.K."/>
        </authorList>
    </citation>
    <scope>NUCLEOTIDE SEQUENCE [LARGE SCALE GENOMIC DNA]</scope>
    <source>
        <strain evidence="2 3">MEBiC09124</strain>
    </source>
</reference>
<gene>
    <name evidence="2" type="ORF">HF690_06440</name>
</gene>
<evidence type="ECO:0000256" key="1">
    <source>
        <dbReference type="SAM" id="SignalP"/>
    </source>
</evidence>
<sequence>MPVVRIVRRVVIQLVRLCALVSLFVAAAAQAHAADIRVDAVLSGTAIPKSSGDMGRPGTLVETIYVSGERVRVDFKASSRLRGRIYRNGGRTLLRLPSGRVLPTGWLHLSQHVRLPVREPCFALDLACHGIGSRRIAGREAVGWRFRHAGQQGPLGLDRGTFWLDAKTGMVLELKGRNLADQTLQMHAVAVREAPLPDALFSVPESRRRNQDAR</sequence>
<name>A0A846ZJV9_9GAMM</name>
<keyword evidence="3" id="KW-1185">Reference proteome</keyword>
<keyword evidence="1" id="KW-0732">Signal</keyword>
<dbReference type="AlphaFoldDB" id="A0A846ZJV9"/>
<dbReference type="EMBL" id="JAAZQD010000002">
    <property type="protein sequence ID" value="NKZ38595.1"/>
    <property type="molecule type" value="Genomic_DNA"/>
</dbReference>